<dbReference type="InterPro" id="IPR036404">
    <property type="entry name" value="Jacalin-like_lectin_dom_sf"/>
</dbReference>
<feature type="domain" description="Jacalin-type lectin" evidence="2">
    <location>
        <begin position="29"/>
        <end position="171"/>
    </location>
</feature>
<sequence>MTPLLLNVLTIFVLFVGHGAAFTYEDILLTATFGEGNTKGIAFSDISGVKLGQNFSSVSLRGGERVNEVTVRVEAPKENTWSHGGSGGKEHTLVLQEGEYVNSMEIHLSKKRFRAKRVSYLRLLTNEGNSVSAGTKTDDSKTVDAPEGYQLSGFFGRAGKEVYALGAIWTNINSTHLMLTDDMGEEWYGNKIRNWVGPTLGDPTDSACYRDTKFFSRNRLCPHGYSVTETVDVETNCIAQCPLAFPVKCGLQCLPQNDDCVLEVLQKAASVVAVIFNTATATILGEIRTAYKTASQTYMCVSSIVGVLKSLIYYLRLQKLTTPQGTVEELLGLAYQTDTVVVDLPIAVCVCLGYPVKFKARVAGIVLIVVETIIKQSIINGDKVLSSAKDVMTFLRNASALNSPDETTTVAIQDFLDSNSTCGYQLMSLTDRITTSVESIRNNTPNATKSDVRVTISRSPHIMNDVALVTNNCMGELLDNKTEEAAFKTRDLLRKTVGVIIDQLIDTNTTDMGVNVAKDEATMESANLGLVVLAGLDPTSILWMVSQFVQPTCGPTSYIGEIDDGTLFDALGLTAVDEAFEGSYGAWTKKGDGMVNFYFKSTDTKDVTVRIFSGGTVFAKIKVPSCQNVRWNAPITDLQDKTLYLDRWRGNFIGLPGTGGGSLLLWVPRASKGGHLALNVRVNPS</sequence>
<dbReference type="InterPro" id="IPR001229">
    <property type="entry name" value="Jacalin-like_lectin_dom"/>
</dbReference>
<evidence type="ECO:0000313" key="3">
    <source>
        <dbReference type="EMBL" id="OWY98426.1"/>
    </source>
</evidence>
<evidence type="ECO:0000259" key="2">
    <source>
        <dbReference type="PROSITE" id="PS51752"/>
    </source>
</evidence>
<organism evidence="3 4">
    <name type="scientific">Phytophthora megakarya</name>
    <dbReference type="NCBI Taxonomy" id="4795"/>
    <lineage>
        <taxon>Eukaryota</taxon>
        <taxon>Sar</taxon>
        <taxon>Stramenopiles</taxon>
        <taxon>Oomycota</taxon>
        <taxon>Peronosporomycetes</taxon>
        <taxon>Peronosporales</taxon>
        <taxon>Peronosporaceae</taxon>
        <taxon>Phytophthora</taxon>
    </lineage>
</organism>
<name>A0A225V0Y1_9STRA</name>
<feature type="signal peptide" evidence="1">
    <location>
        <begin position="1"/>
        <end position="21"/>
    </location>
</feature>
<keyword evidence="4" id="KW-1185">Reference proteome</keyword>
<keyword evidence="1" id="KW-0732">Signal</keyword>
<evidence type="ECO:0000256" key="1">
    <source>
        <dbReference type="SAM" id="SignalP"/>
    </source>
</evidence>
<accession>A0A225V0Y1</accession>
<dbReference type="Pfam" id="PF01419">
    <property type="entry name" value="Jacalin"/>
    <property type="match status" value="1"/>
</dbReference>
<dbReference type="STRING" id="4795.A0A225V0Y1"/>
<feature type="chain" id="PRO_5012804749" description="Jacalin-type lectin domain-containing protein" evidence="1">
    <location>
        <begin position="22"/>
        <end position="685"/>
    </location>
</feature>
<protein>
    <recommendedName>
        <fullName evidence="2">Jacalin-type lectin domain-containing protein</fullName>
    </recommendedName>
</protein>
<reference evidence="4" key="1">
    <citation type="submission" date="2017-03" db="EMBL/GenBank/DDBJ databases">
        <title>Phytopthora megakarya and P. palmivora, two closely related causual agents of cacao black pod achieved similar genome size and gene model numbers by different mechanisms.</title>
        <authorList>
            <person name="Ali S."/>
            <person name="Shao J."/>
            <person name="Larry D.J."/>
            <person name="Kronmiller B."/>
            <person name="Shen D."/>
            <person name="Strem M.D."/>
            <person name="Melnick R.L."/>
            <person name="Guiltinan M.J."/>
            <person name="Tyler B.M."/>
            <person name="Meinhardt L.W."/>
            <person name="Bailey B.A."/>
        </authorList>
    </citation>
    <scope>NUCLEOTIDE SEQUENCE [LARGE SCALE GENOMIC DNA]</scope>
    <source>
        <strain evidence="4">zdho120</strain>
    </source>
</reference>
<gene>
    <name evidence="3" type="ORF">PHMEG_00030814</name>
</gene>
<proteinExistence type="predicted"/>
<evidence type="ECO:0000313" key="4">
    <source>
        <dbReference type="Proteomes" id="UP000198211"/>
    </source>
</evidence>
<dbReference type="EMBL" id="NBNE01009418">
    <property type="protein sequence ID" value="OWY98426.1"/>
    <property type="molecule type" value="Genomic_DNA"/>
</dbReference>
<comment type="caution">
    <text evidence="3">The sequence shown here is derived from an EMBL/GenBank/DDBJ whole genome shotgun (WGS) entry which is preliminary data.</text>
</comment>
<dbReference type="OrthoDB" id="40902at2759"/>
<dbReference type="SUPFAM" id="SSF51101">
    <property type="entry name" value="Mannose-binding lectins"/>
    <property type="match status" value="1"/>
</dbReference>
<dbReference type="PROSITE" id="PS51752">
    <property type="entry name" value="JACALIN_LECTIN"/>
    <property type="match status" value="1"/>
</dbReference>
<dbReference type="Proteomes" id="UP000198211">
    <property type="component" value="Unassembled WGS sequence"/>
</dbReference>
<dbReference type="Gene3D" id="2.100.10.30">
    <property type="entry name" value="Jacalin-like lectin domain"/>
    <property type="match status" value="1"/>
</dbReference>
<dbReference type="SMART" id="SM00915">
    <property type="entry name" value="Jacalin"/>
    <property type="match status" value="1"/>
</dbReference>
<dbReference type="AlphaFoldDB" id="A0A225V0Y1"/>